<dbReference type="EMBL" id="CAXDID020000003">
    <property type="protein sequence ID" value="CAL5971820.1"/>
    <property type="molecule type" value="Genomic_DNA"/>
</dbReference>
<dbReference type="AlphaFoldDB" id="A0AA86TSR9"/>
<keyword evidence="3" id="KW-1185">Reference proteome</keyword>
<comment type="caution">
    <text evidence="1">The sequence shown here is derived from an EMBL/GenBank/DDBJ whole genome shotgun (WGS) entry which is preliminary data.</text>
</comment>
<reference evidence="2 3" key="2">
    <citation type="submission" date="2024-07" db="EMBL/GenBank/DDBJ databases">
        <authorList>
            <person name="Akdeniz Z."/>
        </authorList>
    </citation>
    <scope>NUCLEOTIDE SEQUENCE [LARGE SCALE GENOMIC DNA]</scope>
</reference>
<protein>
    <submittedName>
        <fullName evidence="2">Hypothetical_protein</fullName>
    </submittedName>
</protein>
<evidence type="ECO:0000313" key="3">
    <source>
        <dbReference type="Proteomes" id="UP001642409"/>
    </source>
</evidence>
<evidence type="ECO:0000313" key="2">
    <source>
        <dbReference type="EMBL" id="CAL5971820.1"/>
    </source>
</evidence>
<dbReference type="EMBL" id="CATOUU010000380">
    <property type="protein sequence ID" value="CAI9927040.1"/>
    <property type="molecule type" value="Genomic_DNA"/>
</dbReference>
<organism evidence="1">
    <name type="scientific">Hexamita inflata</name>
    <dbReference type="NCBI Taxonomy" id="28002"/>
    <lineage>
        <taxon>Eukaryota</taxon>
        <taxon>Metamonada</taxon>
        <taxon>Diplomonadida</taxon>
        <taxon>Hexamitidae</taxon>
        <taxon>Hexamitinae</taxon>
        <taxon>Hexamita</taxon>
    </lineage>
</organism>
<accession>A0AA86TSR9</accession>
<dbReference type="Proteomes" id="UP001642409">
    <property type="component" value="Unassembled WGS sequence"/>
</dbReference>
<gene>
    <name evidence="1" type="ORF">HINF_LOCUS14685</name>
    <name evidence="2" type="ORF">HINF_LOCUS1596</name>
</gene>
<evidence type="ECO:0000313" key="1">
    <source>
        <dbReference type="EMBL" id="CAI9927040.1"/>
    </source>
</evidence>
<reference evidence="1" key="1">
    <citation type="submission" date="2023-06" db="EMBL/GenBank/DDBJ databases">
        <authorList>
            <person name="Kurt Z."/>
        </authorList>
    </citation>
    <scope>NUCLEOTIDE SEQUENCE</scope>
</reference>
<proteinExistence type="predicted"/>
<name>A0AA86TSR9_9EUKA</name>
<sequence length="128" mass="14796">MEFVLVIFLLITTSFWLSRGVACYCVSFLLLKQLQIQFQIVSLVQFVVFISRLRFVVQKYQVINQPKDESVYEEINLLGVYEANCTAIMYKKKINDREDVILGNQNKRFAALASDDSSSEEKSTHSNQ</sequence>